<keyword evidence="1" id="KW-0812">Transmembrane</keyword>
<dbReference type="PANTHER" id="PTHR45138:SF9">
    <property type="entry name" value="DIGUANYLATE CYCLASE DGCM-RELATED"/>
    <property type="match status" value="1"/>
</dbReference>
<dbReference type="GO" id="GO:0043709">
    <property type="term" value="P:cell adhesion involved in single-species biofilm formation"/>
    <property type="evidence" value="ECO:0007669"/>
    <property type="project" value="TreeGrafter"/>
</dbReference>
<dbReference type="InterPro" id="IPR050469">
    <property type="entry name" value="Diguanylate_Cyclase"/>
</dbReference>
<feature type="transmembrane region" description="Helical" evidence="1">
    <location>
        <begin position="6"/>
        <end position="25"/>
    </location>
</feature>
<feature type="transmembrane region" description="Helical" evidence="1">
    <location>
        <begin position="63"/>
        <end position="94"/>
    </location>
</feature>
<reference evidence="3 4" key="1">
    <citation type="submission" date="2016-11" db="EMBL/GenBank/DDBJ databases">
        <authorList>
            <person name="Jaros S."/>
            <person name="Januszkiewicz K."/>
            <person name="Wedrychowicz H."/>
        </authorList>
    </citation>
    <scope>NUCLEOTIDE SEQUENCE [LARGE SCALE GENOMIC DNA]</scope>
    <source>
        <strain evidence="3 4">IBRC-M 10683</strain>
    </source>
</reference>
<dbReference type="InterPro" id="IPR003018">
    <property type="entry name" value="GAF"/>
</dbReference>
<dbReference type="Pfam" id="PF13185">
    <property type="entry name" value="GAF_2"/>
    <property type="match status" value="1"/>
</dbReference>
<feature type="transmembrane region" description="Helical" evidence="1">
    <location>
        <begin position="106"/>
        <end position="127"/>
    </location>
</feature>
<dbReference type="OrthoDB" id="9759607at2"/>
<dbReference type="SMART" id="SM00267">
    <property type="entry name" value="GGDEF"/>
    <property type="match status" value="1"/>
</dbReference>
<dbReference type="AlphaFoldDB" id="A0A1M5DER6"/>
<dbReference type="PANTHER" id="PTHR45138">
    <property type="entry name" value="REGULATORY COMPONENTS OF SENSORY TRANSDUCTION SYSTEM"/>
    <property type="match status" value="1"/>
</dbReference>
<dbReference type="PROSITE" id="PS50887">
    <property type="entry name" value="GGDEF"/>
    <property type="match status" value="1"/>
</dbReference>
<dbReference type="InterPro" id="IPR000160">
    <property type="entry name" value="GGDEF_dom"/>
</dbReference>
<dbReference type="GO" id="GO:0005886">
    <property type="term" value="C:plasma membrane"/>
    <property type="evidence" value="ECO:0007669"/>
    <property type="project" value="TreeGrafter"/>
</dbReference>
<dbReference type="Gene3D" id="3.30.450.40">
    <property type="match status" value="1"/>
</dbReference>
<dbReference type="FunFam" id="3.30.70.270:FF:000001">
    <property type="entry name" value="Diguanylate cyclase domain protein"/>
    <property type="match status" value="1"/>
</dbReference>
<dbReference type="SUPFAM" id="SSF55073">
    <property type="entry name" value="Nucleotide cyclase"/>
    <property type="match status" value="1"/>
</dbReference>
<dbReference type="GO" id="GO:1902201">
    <property type="term" value="P:negative regulation of bacterial-type flagellum-dependent cell motility"/>
    <property type="evidence" value="ECO:0007669"/>
    <property type="project" value="TreeGrafter"/>
</dbReference>
<dbReference type="CDD" id="cd01949">
    <property type="entry name" value="GGDEF"/>
    <property type="match status" value="1"/>
</dbReference>
<dbReference type="InterPro" id="IPR029787">
    <property type="entry name" value="Nucleotide_cyclase"/>
</dbReference>
<keyword evidence="1" id="KW-0472">Membrane</keyword>
<dbReference type="InterPro" id="IPR043128">
    <property type="entry name" value="Rev_trsase/Diguanyl_cyclase"/>
</dbReference>
<feature type="transmembrane region" description="Helical" evidence="1">
    <location>
        <begin position="142"/>
        <end position="160"/>
    </location>
</feature>
<dbReference type="SUPFAM" id="SSF55781">
    <property type="entry name" value="GAF domain-like"/>
    <property type="match status" value="1"/>
</dbReference>
<dbReference type="STRING" id="930117.SAMN05216225_100217"/>
<sequence>MIAKWKLYSVWLIWLITWPILLWISYEHYYLNIEGQFLDILLFAVFMCIVALFPLTINNTSIFFINGISIAIFLTFGLFVEIILSFVAIIMVMAKLRVGKKGIYRIPLNILMFTVVSMLSAEVYSLLGGRNDLIHYQNEAELFAMTGYAISIFIFNQAIIKIVQRTFLGIKEKLFDKSLKWEFTSSLLIIPVGFVLYILYSEIGNAAIFFLSVPFISISIILKLLYSYQEINKYLKKTGEVGHRLAQKLEVSEVYDVFMREMVQLMPVDYAYIYITSNDKLKLVRYFDASNQLEVSHEYVKRDEAFSGRVFSSRTSILYKNSREWEDIKNPIIPEEAESVLSLPIEYGEEIIGVVTIVSKKEKAYDKTHHRIADILTNYLGVAIENAKHYELTKAESEKDGLTKLYNYRYLDKVLDEHFNVNDELLTSLHCSMLIVDLDHFKKVNDTYGHEAGNEILKETAVRLKEMIGTLGYVSRYGGEEFIIFLPDSDLTKALHVAEGIRLSIGGTSFTVYQHILPHSNPVEVNVTASIGVSSYPEHCEEPNELIRHADRAMYIGAKRMGRNKVAVYNHINEEAIL</sequence>
<accession>A0A1M5DER6</accession>
<evidence type="ECO:0000259" key="2">
    <source>
        <dbReference type="PROSITE" id="PS50887"/>
    </source>
</evidence>
<feature type="transmembrane region" description="Helical" evidence="1">
    <location>
        <begin position="37"/>
        <end position="57"/>
    </location>
</feature>
<dbReference type="RefSeq" id="WP_084063200.1">
    <property type="nucleotide sequence ID" value="NZ_FQVW01000002.1"/>
</dbReference>
<keyword evidence="1" id="KW-1133">Transmembrane helix</keyword>
<feature type="transmembrane region" description="Helical" evidence="1">
    <location>
        <begin position="181"/>
        <end position="200"/>
    </location>
</feature>
<dbReference type="Gene3D" id="3.30.70.270">
    <property type="match status" value="1"/>
</dbReference>
<feature type="transmembrane region" description="Helical" evidence="1">
    <location>
        <begin position="206"/>
        <end position="226"/>
    </location>
</feature>
<dbReference type="NCBIfam" id="TIGR00254">
    <property type="entry name" value="GGDEF"/>
    <property type="match status" value="1"/>
</dbReference>
<dbReference type="EMBL" id="FQVW01000002">
    <property type="protein sequence ID" value="SHF65172.1"/>
    <property type="molecule type" value="Genomic_DNA"/>
</dbReference>
<feature type="domain" description="GGDEF" evidence="2">
    <location>
        <begin position="429"/>
        <end position="571"/>
    </location>
</feature>
<dbReference type="Proteomes" id="UP000183988">
    <property type="component" value="Unassembled WGS sequence"/>
</dbReference>
<dbReference type="GO" id="GO:0052621">
    <property type="term" value="F:diguanylate cyclase activity"/>
    <property type="evidence" value="ECO:0007669"/>
    <property type="project" value="TreeGrafter"/>
</dbReference>
<protein>
    <submittedName>
        <fullName evidence="3">Diguanylate cyclase with GAF sensor</fullName>
    </submittedName>
</protein>
<dbReference type="Pfam" id="PF00990">
    <property type="entry name" value="GGDEF"/>
    <property type="match status" value="1"/>
</dbReference>
<evidence type="ECO:0000313" key="3">
    <source>
        <dbReference type="EMBL" id="SHF65172.1"/>
    </source>
</evidence>
<evidence type="ECO:0000256" key="1">
    <source>
        <dbReference type="SAM" id="Phobius"/>
    </source>
</evidence>
<dbReference type="SMART" id="SM00065">
    <property type="entry name" value="GAF"/>
    <property type="match status" value="1"/>
</dbReference>
<name>A0A1M5DER6_9BACI</name>
<gene>
    <name evidence="3" type="ORF">SAMN05216225_100217</name>
</gene>
<evidence type="ECO:0000313" key="4">
    <source>
        <dbReference type="Proteomes" id="UP000183988"/>
    </source>
</evidence>
<dbReference type="InterPro" id="IPR029016">
    <property type="entry name" value="GAF-like_dom_sf"/>
</dbReference>
<proteinExistence type="predicted"/>
<keyword evidence="4" id="KW-1185">Reference proteome</keyword>
<organism evidence="3 4">
    <name type="scientific">Ornithinibacillus halophilus</name>
    <dbReference type="NCBI Taxonomy" id="930117"/>
    <lineage>
        <taxon>Bacteria</taxon>
        <taxon>Bacillati</taxon>
        <taxon>Bacillota</taxon>
        <taxon>Bacilli</taxon>
        <taxon>Bacillales</taxon>
        <taxon>Bacillaceae</taxon>
        <taxon>Ornithinibacillus</taxon>
    </lineage>
</organism>